<name>A0A4P1KJU4_9CAUL</name>
<dbReference type="Proteomes" id="UP000309952">
    <property type="component" value="Chromosome"/>
</dbReference>
<accession>A0A4P1KJU4</accession>
<sequence>MHLNCSDAEKVLADTGVYYTSGSGLLRIVKKAGGGITTELVNEQTLRTFLSASINWERKGRDNLWLRCDPPQGVVKALLFGQDRHHLQPLNGIARQPYFGEDGTLITRPGYDPGTGVYSAFDPSDYRGLENSSRDYAEPAMDYLNHLLDEFEFETDADRSAALSAIFTAVVRPALSVAPAFNITATTSGSGKSYLADIIALFAGPDEPYRVSYPTGADEAGKLIVTVLNEKPAAVVFDDMQTNWKPFGAINRMLTSPTTTERMLGTNRSATVLTRALFLGTGNNIEPERDLRRRVVSIRLAPRHEAPALRSFRNDPVGDMKSHRARAVACVLTIISAFRAAGEPMAACPPIGTYDEWSRLCRQPLIWMGLPDPAQSLIDQVSHDPDRQALAALLEVWFDVFGTKSVTVRQIIAKAEEHPALMEALEDLPIMDGRYINRGKLGWFLSKNRGRRADQLRIEPGDSSERRSWRIAVG</sequence>
<organism evidence="1 2">
    <name type="scientific">Brevundimonas vancanneytii</name>
    <dbReference type="NCBI Taxonomy" id="1325724"/>
    <lineage>
        <taxon>Bacteria</taxon>
        <taxon>Pseudomonadati</taxon>
        <taxon>Pseudomonadota</taxon>
        <taxon>Alphaproteobacteria</taxon>
        <taxon>Caulobacterales</taxon>
        <taxon>Caulobacteraceae</taxon>
        <taxon>Brevundimonas</taxon>
    </lineage>
</organism>
<evidence type="ECO:0008006" key="3">
    <source>
        <dbReference type="Google" id="ProtNLM"/>
    </source>
</evidence>
<evidence type="ECO:0000313" key="2">
    <source>
        <dbReference type="Proteomes" id="UP000309952"/>
    </source>
</evidence>
<protein>
    <recommendedName>
        <fullName evidence="3">Superfamily II helicase and inactivated derivatives</fullName>
    </recommendedName>
</protein>
<keyword evidence="2" id="KW-1185">Reference proteome</keyword>
<evidence type="ECO:0000313" key="1">
    <source>
        <dbReference type="EMBL" id="VTO19739.1"/>
    </source>
</evidence>
<reference evidence="1 2" key="1">
    <citation type="submission" date="2019-04" db="EMBL/GenBank/DDBJ databases">
        <authorList>
            <consortium name="Pathogen Informatics"/>
        </authorList>
    </citation>
    <scope>NUCLEOTIDE SEQUENCE [LARGE SCALE GENOMIC DNA]</scope>
    <source>
        <strain evidence="1 2">NCTC9239</strain>
    </source>
</reference>
<proteinExistence type="predicted"/>
<dbReference type="AlphaFoldDB" id="A0A4P1KJU4"/>
<dbReference type="KEGG" id="bvy:NCTC9239_03220"/>
<gene>
    <name evidence="1" type="ORF">NCTC9239_03220</name>
</gene>
<dbReference type="EMBL" id="LR588407">
    <property type="protein sequence ID" value="VTO19739.1"/>
    <property type="molecule type" value="Genomic_DNA"/>
</dbReference>